<feature type="domain" description="NB-ARC" evidence="2">
    <location>
        <begin position="235"/>
        <end position="371"/>
    </location>
</feature>
<feature type="region of interest" description="Disordered" evidence="1">
    <location>
        <begin position="100"/>
        <end position="123"/>
    </location>
</feature>
<accession>A0A8R7P3W8</accession>
<dbReference type="PANTHER" id="PTHR33377:SF113">
    <property type="entry name" value="AAA+ ATPASE DOMAIN-CONTAINING PROTEIN"/>
    <property type="match status" value="1"/>
</dbReference>
<dbReference type="Gene3D" id="3.40.50.300">
    <property type="entry name" value="P-loop containing nucleotide triphosphate hydrolases"/>
    <property type="match status" value="1"/>
</dbReference>
<evidence type="ECO:0000313" key="3">
    <source>
        <dbReference type="EnsemblPlants" id="TuG1812G0100004053.01.T01.cds288992"/>
    </source>
</evidence>
<evidence type="ECO:0000259" key="2">
    <source>
        <dbReference type="Pfam" id="PF00931"/>
    </source>
</evidence>
<dbReference type="PANTHER" id="PTHR33377">
    <property type="entry name" value="OS10G0134700 PROTEIN-RELATED"/>
    <property type="match status" value="1"/>
</dbReference>
<reference evidence="4" key="1">
    <citation type="journal article" date="2013" name="Nature">
        <title>Draft genome of the wheat A-genome progenitor Triticum urartu.</title>
        <authorList>
            <person name="Ling H.Q."/>
            <person name="Zhao S."/>
            <person name="Liu D."/>
            <person name="Wang J."/>
            <person name="Sun H."/>
            <person name="Zhang C."/>
            <person name="Fan H."/>
            <person name="Li D."/>
            <person name="Dong L."/>
            <person name="Tao Y."/>
            <person name="Gao C."/>
            <person name="Wu H."/>
            <person name="Li Y."/>
            <person name="Cui Y."/>
            <person name="Guo X."/>
            <person name="Zheng S."/>
            <person name="Wang B."/>
            <person name="Yu K."/>
            <person name="Liang Q."/>
            <person name="Yang W."/>
            <person name="Lou X."/>
            <person name="Chen J."/>
            <person name="Feng M."/>
            <person name="Jian J."/>
            <person name="Zhang X."/>
            <person name="Luo G."/>
            <person name="Jiang Y."/>
            <person name="Liu J."/>
            <person name="Wang Z."/>
            <person name="Sha Y."/>
            <person name="Zhang B."/>
            <person name="Wu H."/>
            <person name="Tang D."/>
            <person name="Shen Q."/>
            <person name="Xue P."/>
            <person name="Zou S."/>
            <person name="Wang X."/>
            <person name="Liu X."/>
            <person name="Wang F."/>
            <person name="Yang Y."/>
            <person name="An X."/>
            <person name="Dong Z."/>
            <person name="Zhang K."/>
            <person name="Zhang X."/>
            <person name="Luo M.C."/>
            <person name="Dvorak J."/>
            <person name="Tong Y."/>
            <person name="Wang J."/>
            <person name="Yang H."/>
            <person name="Li Z."/>
            <person name="Wang D."/>
            <person name="Zhang A."/>
            <person name="Wang J."/>
        </authorList>
    </citation>
    <scope>NUCLEOTIDE SEQUENCE</scope>
    <source>
        <strain evidence="4">cv. G1812</strain>
    </source>
</reference>
<reference evidence="3" key="3">
    <citation type="submission" date="2022-06" db="UniProtKB">
        <authorList>
            <consortium name="EnsemblPlants"/>
        </authorList>
    </citation>
    <scope>IDENTIFICATION</scope>
</reference>
<dbReference type="Gramene" id="TuG1812G0100004053.01.T01">
    <property type="protein sequence ID" value="TuG1812G0100004053.01.T01.cds288992"/>
    <property type="gene ID" value="TuG1812G0100004053.01"/>
</dbReference>
<dbReference type="Proteomes" id="UP000015106">
    <property type="component" value="Chromosome 1"/>
</dbReference>
<dbReference type="InterPro" id="IPR027417">
    <property type="entry name" value="P-loop_NTPase"/>
</dbReference>
<protein>
    <recommendedName>
        <fullName evidence="2">NB-ARC domain-containing protein</fullName>
    </recommendedName>
</protein>
<dbReference type="Pfam" id="PF00931">
    <property type="entry name" value="NB-ARC"/>
    <property type="match status" value="1"/>
</dbReference>
<dbReference type="InterPro" id="IPR002182">
    <property type="entry name" value="NB-ARC"/>
</dbReference>
<sequence>MATPPHKLATMVGWSASAFVAAVLARLIRKGIALLAELDEAAVGHLRRLEGLLAAVWRVLDAADAGAIDSSQRPIQDLLDAACSADDALDDLEYALRHAEAAGGGDPGSNASTPASVAGATRKPRSPMRFLLCFSPPRTTASSTGSGSSLWKSSSKKRSSAVNVNLDGLREAFEAVAQATYRCTSTYEHVVPRKNYATIVSVKSPGDAVRDKYDIFGREAEVDQIVKAVRLGDDLRYRLGVGVLPVVGAEGVGKTALTQLIFHHEIIKAEFPLRMWAHVSGELLLSKQLMLQMIHPVVAGDAGHDIQDARELLLAQLAGKRFLLVLDRITDVSDAQWRDLMEVLQPAARRSLIMVTTQSEDAAAAMGTMTPLILGPLAFDDYWR</sequence>
<evidence type="ECO:0000313" key="4">
    <source>
        <dbReference type="Proteomes" id="UP000015106"/>
    </source>
</evidence>
<keyword evidence="4" id="KW-1185">Reference proteome</keyword>
<organism evidence="3 4">
    <name type="scientific">Triticum urartu</name>
    <name type="common">Red wild einkorn</name>
    <name type="synonym">Crithodium urartu</name>
    <dbReference type="NCBI Taxonomy" id="4572"/>
    <lineage>
        <taxon>Eukaryota</taxon>
        <taxon>Viridiplantae</taxon>
        <taxon>Streptophyta</taxon>
        <taxon>Embryophyta</taxon>
        <taxon>Tracheophyta</taxon>
        <taxon>Spermatophyta</taxon>
        <taxon>Magnoliopsida</taxon>
        <taxon>Liliopsida</taxon>
        <taxon>Poales</taxon>
        <taxon>Poaceae</taxon>
        <taxon>BOP clade</taxon>
        <taxon>Pooideae</taxon>
        <taxon>Triticodae</taxon>
        <taxon>Triticeae</taxon>
        <taxon>Triticinae</taxon>
        <taxon>Triticum</taxon>
    </lineage>
</organism>
<reference evidence="3" key="2">
    <citation type="submission" date="2018-03" db="EMBL/GenBank/DDBJ databases">
        <title>The Triticum urartu genome reveals the dynamic nature of wheat genome evolution.</title>
        <authorList>
            <person name="Ling H."/>
            <person name="Ma B."/>
            <person name="Shi X."/>
            <person name="Liu H."/>
            <person name="Dong L."/>
            <person name="Sun H."/>
            <person name="Cao Y."/>
            <person name="Gao Q."/>
            <person name="Zheng S."/>
            <person name="Li Y."/>
            <person name="Yu Y."/>
            <person name="Du H."/>
            <person name="Qi M."/>
            <person name="Li Y."/>
            <person name="Yu H."/>
            <person name="Cui Y."/>
            <person name="Wang N."/>
            <person name="Chen C."/>
            <person name="Wu H."/>
            <person name="Zhao Y."/>
            <person name="Zhang J."/>
            <person name="Li Y."/>
            <person name="Zhou W."/>
            <person name="Zhang B."/>
            <person name="Hu W."/>
            <person name="Eijk M."/>
            <person name="Tang J."/>
            <person name="Witsenboer H."/>
            <person name="Zhao S."/>
            <person name="Li Z."/>
            <person name="Zhang A."/>
            <person name="Wang D."/>
            <person name="Liang C."/>
        </authorList>
    </citation>
    <scope>NUCLEOTIDE SEQUENCE [LARGE SCALE GENOMIC DNA]</scope>
    <source>
        <strain evidence="3">cv. G1812</strain>
    </source>
</reference>
<dbReference type="EnsemblPlants" id="TuG1812G0100004053.01.T01">
    <property type="protein sequence ID" value="TuG1812G0100004053.01.T01.cds288992"/>
    <property type="gene ID" value="TuG1812G0100004053.01"/>
</dbReference>
<evidence type="ECO:0000256" key="1">
    <source>
        <dbReference type="SAM" id="MobiDB-lite"/>
    </source>
</evidence>
<dbReference type="GO" id="GO:0043531">
    <property type="term" value="F:ADP binding"/>
    <property type="evidence" value="ECO:0007669"/>
    <property type="project" value="InterPro"/>
</dbReference>
<proteinExistence type="predicted"/>
<name>A0A8R7P3W8_TRIUA</name>
<dbReference type="SUPFAM" id="SSF52540">
    <property type="entry name" value="P-loop containing nucleoside triphosphate hydrolases"/>
    <property type="match status" value="1"/>
</dbReference>
<dbReference type="AlphaFoldDB" id="A0A8R7P3W8"/>